<name>A0A2W0HP94_9BACI</name>
<dbReference type="RefSeq" id="WP_110521895.1">
    <property type="nucleotide sequence ID" value="NZ_PDOF01000006.1"/>
</dbReference>
<dbReference type="Pfam" id="PF10704">
    <property type="entry name" value="DUF2508"/>
    <property type="match status" value="1"/>
</dbReference>
<reference evidence="1 2" key="1">
    <citation type="submission" date="2017-10" db="EMBL/GenBank/DDBJ databases">
        <title>Bacillus sp. nov., a halophilic bacterium isolated from a Yangshapao Lake.</title>
        <authorList>
            <person name="Wang H."/>
        </authorList>
    </citation>
    <scope>NUCLEOTIDE SEQUENCE [LARGE SCALE GENOMIC DNA]</scope>
    <source>
        <strain evidence="1 2">YSP-3</strain>
    </source>
</reference>
<dbReference type="Proteomes" id="UP000248066">
    <property type="component" value="Unassembled WGS sequence"/>
</dbReference>
<proteinExistence type="predicted"/>
<accession>A0A2W0HP94</accession>
<evidence type="ECO:0000313" key="1">
    <source>
        <dbReference type="EMBL" id="PYZ95378.1"/>
    </source>
</evidence>
<evidence type="ECO:0008006" key="3">
    <source>
        <dbReference type="Google" id="ProtNLM"/>
    </source>
</evidence>
<dbReference type="InterPro" id="IPR019644">
    <property type="entry name" value="DUF2508"/>
</dbReference>
<comment type="caution">
    <text evidence="1">The sequence shown here is derived from an EMBL/GenBank/DDBJ whole genome shotgun (WGS) entry which is preliminary data.</text>
</comment>
<protein>
    <recommendedName>
        <fullName evidence="3">DUF2508 family protein</fullName>
    </recommendedName>
</protein>
<sequence>MFFKRKKRAIRRREDERLMNEIDQLREKLDQQRNLLSHRADHSDHLHYQVKLNEAKYLFLLKEVRHRHRTAPAGRSN</sequence>
<dbReference type="EMBL" id="PDOF01000006">
    <property type="protein sequence ID" value="PYZ95378.1"/>
    <property type="molecule type" value="Genomic_DNA"/>
</dbReference>
<keyword evidence="2" id="KW-1185">Reference proteome</keyword>
<evidence type="ECO:0000313" key="2">
    <source>
        <dbReference type="Proteomes" id="UP000248066"/>
    </source>
</evidence>
<dbReference type="AlphaFoldDB" id="A0A2W0HP94"/>
<gene>
    <name evidence="1" type="ORF">CR205_19815</name>
</gene>
<organism evidence="1 2">
    <name type="scientific">Alteribacter lacisalsi</name>
    <dbReference type="NCBI Taxonomy" id="2045244"/>
    <lineage>
        <taxon>Bacteria</taxon>
        <taxon>Bacillati</taxon>
        <taxon>Bacillota</taxon>
        <taxon>Bacilli</taxon>
        <taxon>Bacillales</taxon>
        <taxon>Bacillaceae</taxon>
        <taxon>Alteribacter</taxon>
    </lineage>
</organism>
<dbReference type="OrthoDB" id="2166610at2"/>